<dbReference type="AlphaFoldDB" id="A0A545UH96"/>
<proteinExistence type="predicted"/>
<dbReference type="Proteomes" id="UP000315439">
    <property type="component" value="Unassembled WGS sequence"/>
</dbReference>
<gene>
    <name evidence="1" type="ORF">FLL46_04740</name>
</gene>
<evidence type="ECO:0000313" key="2">
    <source>
        <dbReference type="Proteomes" id="UP000315439"/>
    </source>
</evidence>
<evidence type="ECO:0000313" key="1">
    <source>
        <dbReference type="EMBL" id="TQV88844.1"/>
    </source>
</evidence>
<organism evidence="1 2">
    <name type="scientific">Aliikangiella coralliicola</name>
    <dbReference type="NCBI Taxonomy" id="2592383"/>
    <lineage>
        <taxon>Bacteria</taxon>
        <taxon>Pseudomonadati</taxon>
        <taxon>Pseudomonadota</taxon>
        <taxon>Gammaproteobacteria</taxon>
        <taxon>Oceanospirillales</taxon>
        <taxon>Pleioneaceae</taxon>
        <taxon>Aliikangiella</taxon>
    </lineage>
</organism>
<accession>A0A545UH96</accession>
<protein>
    <submittedName>
        <fullName evidence="1">Uncharacterized protein</fullName>
    </submittedName>
</protein>
<dbReference type="EMBL" id="VIKS01000003">
    <property type="protein sequence ID" value="TQV88844.1"/>
    <property type="molecule type" value="Genomic_DNA"/>
</dbReference>
<comment type="caution">
    <text evidence="1">The sequence shown here is derived from an EMBL/GenBank/DDBJ whole genome shotgun (WGS) entry which is preliminary data.</text>
</comment>
<dbReference type="RefSeq" id="WP_142892329.1">
    <property type="nucleotide sequence ID" value="NZ_ML660161.1"/>
</dbReference>
<reference evidence="1 2" key="1">
    <citation type="submission" date="2019-07" db="EMBL/GenBank/DDBJ databases">
        <title>Draft genome for Aliikangiella sp. M105.</title>
        <authorList>
            <person name="Wang G."/>
        </authorList>
    </citation>
    <scope>NUCLEOTIDE SEQUENCE [LARGE SCALE GENOMIC DNA]</scope>
    <source>
        <strain evidence="1 2">M105</strain>
    </source>
</reference>
<keyword evidence="2" id="KW-1185">Reference proteome</keyword>
<sequence>MVYEVTIKYDLMLIELDGSIAFSGEDGELLNMSETEERYFEFYAVDLFARQKFDDVFSR</sequence>
<name>A0A545UH96_9GAMM</name>